<dbReference type="InterPro" id="IPR034922">
    <property type="entry name" value="REX1-like_exo"/>
</dbReference>
<dbReference type="EMBL" id="VDMD01000001">
    <property type="protein sequence ID" value="TRM70407.1"/>
    <property type="molecule type" value="Genomic_DNA"/>
</dbReference>
<dbReference type="GO" id="GO:0005634">
    <property type="term" value="C:nucleus"/>
    <property type="evidence" value="ECO:0007669"/>
    <property type="project" value="UniProtKB-SubCell"/>
</dbReference>
<comment type="similarity">
    <text evidence="2">Belongs to the REXO1/REXO3 family.</text>
</comment>
<protein>
    <recommendedName>
        <fullName evidence="8">Exonuclease domain-containing protein</fullName>
    </recommendedName>
</protein>
<evidence type="ECO:0000256" key="3">
    <source>
        <dbReference type="ARBA" id="ARBA00022722"/>
    </source>
</evidence>
<evidence type="ECO:0000259" key="8">
    <source>
        <dbReference type="SMART" id="SM00479"/>
    </source>
</evidence>
<keyword evidence="6" id="KW-0539">Nucleus</keyword>
<evidence type="ECO:0000256" key="4">
    <source>
        <dbReference type="ARBA" id="ARBA00022801"/>
    </source>
</evidence>
<dbReference type="SMART" id="SM00479">
    <property type="entry name" value="EXOIII"/>
    <property type="match status" value="1"/>
</dbReference>
<dbReference type="InterPro" id="IPR036397">
    <property type="entry name" value="RNaseH_sf"/>
</dbReference>
<dbReference type="Gene3D" id="3.30.420.10">
    <property type="entry name" value="Ribonuclease H-like superfamily/Ribonuclease H"/>
    <property type="match status" value="1"/>
</dbReference>
<dbReference type="PANTHER" id="PTHR12801">
    <property type="entry name" value="RNA EXONUCLEASE REXO1 / RECO3 FAMILY MEMBER-RELATED"/>
    <property type="match status" value="1"/>
</dbReference>
<evidence type="ECO:0000256" key="1">
    <source>
        <dbReference type="ARBA" id="ARBA00004123"/>
    </source>
</evidence>
<keyword evidence="3" id="KW-0540">Nuclease</keyword>
<proteinExistence type="inferred from homology"/>
<sequence>MKRGHSPETTKAKKIKTSVGLSAQENEATGGWTKVEKRKQKKARKADVQMDKQPRFLYNNAEIAKRSHAMGIDDIRELVLHVTADAPPPNWVRIDNALQIQKVVVLLVPGITREVLSLPPRPTSATSNPNFPISIPLRQPPDAPTIGMPFISSTFSHACPTRAPGDASRMHSVLSTFFNGPVSEHERRQRMLTRIASESSMANDPSRYLITLEQMIENDYPVPSYMADTFQKPDDAWVEIPQEASNILDDLKSRRNPTARNVYALDCEMCLTEDGQELARVCMIDFASDKVVYDQLVKPGKPILDYLTKWSGITEEALAPVNTTLAQVQADIVKFLTPSDAPMPILMGHSLENDLRALKICHPLCIDTALVYHHPRGRPLKPGLAWLTRKWCAREIQARGEGGHDPEEDARACVELLHRKLEFGPDYGTFRVDWESIFERMSRSTKFNAGGAGRAAVIDHGNPALHGAKAATAVACTTDEEVLAGLQDAIPSHKFVYGRFTELADTLGFVFSSPICLANSSPGITARPEKGAPPPEEPATFKAPPSADALNQALSALNGRLAAVHAALPPRTALVIFTGHEDPQRMVTLGRKRGAWEAAIRQGGDAAEKWTMDDMRSLEEAVEVAKRGLLFLGVKS</sequence>
<dbReference type="InterPro" id="IPR012337">
    <property type="entry name" value="RNaseH-like_sf"/>
</dbReference>
<feature type="compositionally biased region" description="Basic and acidic residues" evidence="7">
    <location>
        <begin position="1"/>
        <end position="11"/>
    </location>
</feature>
<dbReference type="STRING" id="97359.A0A550D056"/>
<comment type="caution">
    <text evidence="9">The sequence shown here is derived from an EMBL/GenBank/DDBJ whole genome shotgun (WGS) entry which is preliminary data.</text>
</comment>
<organism evidence="9 10">
    <name type="scientific">Schizophyllum amplum</name>
    <dbReference type="NCBI Taxonomy" id="97359"/>
    <lineage>
        <taxon>Eukaryota</taxon>
        <taxon>Fungi</taxon>
        <taxon>Dikarya</taxon>
        <taxon>Basidiomycota</taxon>
        <taxon>Agaricomycotina</taxon>
        <taxon>Agaricomycetes</taxon>
        <taxon>Agaricomycetidae</taxon>
        <taxon>Agaricales</taxon>
        <taxon>Schizophyllaceae</taxon>
        <taxon>Schizophyllum</taxon>
    </lineage>
</organism>
<dbReference type="GO" id="GO:0010629">
    <property type="term" value="P:negative regulation of gene expression"/>
    <property type="evidence" value="ECO:0007669"/>
    <property type="project" value="UniProtKB-ARBA"/>
</dbReference>
<comment type="subcellular location">
    <subcellularLocation>
        <location evidence="1">Nucleus</location>
    </subcellularLocation>
</comment>
<gene>
    <name evidence="9" type="ORF">BD626DRAFT_591539</name>
</gene>
<dbReference type="GO" id="GO:0004527">
    <property type="term" value="F:exonuclease activity"/>
    <property type="evidence" value="ECO:0007669"/>
    <property type="project" value="UniProtKB-KW"/>
</dbReference>
<reference evidence="9 10" key="1">
    <citation type="journal article" date="2019" name="New Phytol.">
        <title>Comparative genomics reveals unique wood-decay strategies and fruiting body development in the Schizophyllaceae.</title>
        <authorList>
            <person name="Almasi E."/>
            <person name="Sahu N."/>
            <person name="Krizsan K."/>
            <person name="Balint B."/>
            <person name="Kovacs G.M."/>
            <person name="Kiss B."/>
            <person name="Cseklye J."/>
            <person name="Drula E."/>
            <person name="Henrissat B."/>
            <person name="Nagy I."/>
            <person name="Chovatia M."/>
            <person name="Adam C."/>
            <person name="LaButti K."/>
            <person name="Lipzen A."/>
            <person name="Riley R."/>
            <person name="Grigoriev I.V."/>
            <person name="Nagy L.G."/>
        </authorList>
    </citation>
    <scope>NUCLEOTIDE SEQUENCE [LARGE SCALE GENOMIC DNA]</scope>
    <source>
        <strain evidence="9 10">NL-1724</strain>
    </source>
</reference>
<dbReference type="SUPFAM" id="SSF53098">
    <property type="entry name" value="Ribonuclease H-like"/>
    <property type="match status" value="1"/>
</dbReference>
<dbReference type="PANTHER" id="PTHR12801:SF115">
    <property type="entry name" value="FI18136P1-RELATED"/>
    <property type="match status" value="1"/>
</dbReference>
<dbReference type="OrthoDB" id="206335at2759"/>
<dbReference type="AlphaFoldDB" id="A0A550D056"/>
<dbReference type="GO" id="GO:0003676">
    <property type="term" value="F:nucleic acid binding"/>
    <property type="evidence" value="ECO:0007669"/>
    <property type="project" value="InterPro"/>
</dbReference>
<keyword evidence="4" id="KW-0378">Hydrolase</keyword>
<keyword evidence="10" id="KW-1185">Reference proteome</keyword>
<dbReference type="InterPro" id="IPR047021">
    <property type="entry name" value="REXO1/3/4-like"/>
</dbReference>
<evidence type="ECO:0000256" key="6">
    <source>
        <dbReference type="ARBA" id="ARBA00023242"/>
    </source>
</evidence>
<dbReference type="Proteomes" id="UP000320762">
    <property type="component" value="Unassembled WGS sequence"/>
</dbReference>
<evidence type="ECO:0000256" key="2">
    <source>
        <dbReference type="ARBA" id="ARBA00006357"/>
    </source>
</evidence>
<accession>A0A550D056</accession>
<evidence type="ECO:0000313" key="9">
    <source>
        <dbReference type="EMBL" id="TRM70407.1"/>
    </source>
</evidence>
<name>A0A550D056_9AGAR</name>
<dbReference type="InterPro" id="IPR013520">
    <property type="entry name" value="Ribonucl_H"/>
</dbReference>
<evidence type="ECO:0000256" key="5">
    <source>
        <dbReference type="ARBA" id="ARBA00022839"/>
    </source>
</evidence>
<feature type="region of interest" description="Disordered" evidence="7">
    <location>
        <begin position="1"/>
        <end position="48"/>
    </location>
</feature>
<dbReference type="CDD" id="cd06145">
    <property type="entry name" value="REX1_like"/>
    <property type="match status" value="1"/>
</dbReference>
<keyword evidence="5" id="KW-0269">Exonuclease</keyword>
<dbReference type="FunFam" id="3.30.420.10:FF:000031">
    <property type="entry name" value="RNA exonuclease 1"/>
    <property type="match status" value="1"/>
</dbReference>
<feature type="domain" description="Exonuclease" evidence="8">
    <location>
        <begin position="261"/>
        <end position="426"/>
    </location>
</feature>
<evidence type="ECO:0000313" key="10">
    <source>
        <dbReference type="Proteomes" id="UP000320762"/>
    </source>
</evidence>
<evidence type="ECO:0000256" key="7">
    <source>
        <dbReference type="SAM" id="MobiDB-lite"/>
    </source>
</evidence>